<dbReference type="InterPro" id="IPR032676">
    <property type="entry name" value="YkuD_2"/>
</dbReference>
<protein>
    <submittedName>
        <fullName evidence="1">Murein L,D-transpeptidase catalytic domain family protein</fullName>
    </submittedName>
</protein>
<dbReference type="Proteomes" id="UP001163328">
    <property type="component" value="Chromosome"/>
</dbReference>
<evidence type="ECO:0000313" key="1">
    <source>
        <dbReference type="EMBL" id="UYW00679.1"/>
    </source>
</evidence>
<organism evidence="1 2">
    <name type="scientific">Flavobacterium agricola</name>
    <dbReference type="NCBI Taxonomy" id="2870839"/>
    <lineage>
        <taxon>Bacteria</taxon>
        <taxon>Pseudomonadati</taxon>
        <taxon>Bacteroidota</taxon>
        <taxon>Flavobacteriia</taxon>
        <taxon>Flavobacteriales</taxon>
        <taxon>Flavobacteriaceae</taxon>
        <taxon>Flavobacterium</taxon>
    </lineage>
</organism>
<keyword evidence="2" id="KW-1185">Reference proteome</keyword>
<reference evidence="1" key="1">
    <citation type="submission" date="2021-08" db="EMBL/GenBank/DDBJ databases">
        <title>Flavobacterium sp. strain CC-SYL302.</title>
        <authorList>
            <person name="Lin S.-Y."/>
            <person name="Lee T.-H."/>
            <person name="Young C.-C."/>
        </authorList>
    </citation>
    <scope>NUCLEOTIDE SEQUENCE</scope>
    <source>
        <strain evidence="1">CC-SYL302</strain>
    </source>
</reference>
<dbReference type="RefSeq" id="WP_264432676.1">
    <property type="nucleotide sequence ID" value="NZ_CP081495.1"/>
</dbReference>
<sequence length="268" mass="29613">MKKPFPVFPLFLFVLLICFSFTSNYFSNAIDATFATSKKAEAIAKPQTFVADAPISIVDYASENAYDSIAFEPDNKPSLLCFNKAFTAYKKLVQKDAVANPILTIVDLSLSSNQKRMWVIDMEIFEVVMHLLVSHGMNSGDEFATKFSNKTNSFQSSLGAFLTGEIYEGKNGTSMRLDGLNPKLNGLARQRGIVVHGADYVSPNFIANNGRLGRSQGCPAVETEINLELIKKIQSQSVFFIYHNSLETLTAAQHLNTLNLQGLVKGYI</sequence>
<dbReference type="Pfam" id="PF13645">
    <property type="entry name" value="YkuD_2"/>
    <property type="match status" value="1"/>
</dbReference>
<accession>A0ABY6LWH0</accession>
<dbReference type="PANTHER" id="PTHR38477:SF1">
    <property type="entry name" value="MUREIN L,D-TRANSPEPTIDASE CATALYTIC DOMAIN FAMILY PROTEIN"/>
    <property type="match status" value="1"/>
</dbReference>
<name>A0ABY6LWH0_9FLAO</name>
<dbReference type="EMBL" id="CP081495">
    <property type="protein sequence ID" value="UYW00679.1"/>
    <property type="molecule type" value="Genomic_DNA"/>
</dbReference>
<evidence type="ECO:0000313" key="2">
    <source>
        <dbReference type="Proteomes" id="UP001163328"/>
    </source>
</evidence>
<dbReference type="PANTHER" id="PTHR38477">
    <property type="entry name" value="HYPOTHETICAL EXPORTED PROTEIN"/>
    <property type="match status" value="1"/>
</dbReference>
<gene>
    <name evidence="1" type="ORF">K5I29_09065</name>
</gene>
<proteinExistence type="predicted"/>